<dbReference type="OrthoDB" id="540818at2759"/>
<dbReference type="EMBL" id="PGGS01000640">
    <property type="protein sequence ID" value="PNH02524.1"/>
    <property type="molecule type" value="Genomic_DNA"/>
</dbReference>
<reference evidence="2 3" key="1">
    <citation type="journal article" date="2017" name="Mol. Biol. Evol.">
        <title>The 4-celled Tetrabaena socialis nuclear genome reveals the essential components for genetic control of cell number at the origin of multicellularity in the volvocine lineage.</title>
        <authorList>
            <person name="Featherston J."/>
            <person name="Arakaki Y."/>
            <person name="Hanschen E.R."/>
            <person name="Ferris P.J."/>
            <person name="Michod R.E."/>
            <person name="Olson B.J.S.C."/>
            <person name="Nozaki H."/>
            <person name="Durand P.M."/>
        </authorList>
    </citation>
    <scope>NUCLEOTIDE SEQUENCE [LARGE SCALE GENOMIC DNA]</scope>
    <source>
        <strain evidence="2 3">NIES-571</strain>
    </source>
</reference>
<feature type="compositionally biased region" description="Basic and acidic residues" evidence="1">
    <location>
        <begin position="1"/>
        <end position="12"/>
    </location>
</feature>
<dbReference type="AlphaFoldDB" id="A0A2J7ZQI2"/>
<gene>
    <name evidence="2" type="ORF">TSOC_011489</name>
</gene>
<accession>A0A2J7ZQI2</accession>
<keyword evidence="3" id="KW-1185">Reference proteome</keyword>
<proteinExistence type="predicted"/>
<name>A0A2J7ZQI2_9CHLO</name>
<dbReference type="Proteomes" id="UP000236333">
    <property type="component" value="Unassembled WGS sequence"/>
</dbReference>
<feature type="compositionally biased region" description="Basic and acidic residues" evidence="1">
    <location>
        <begin position="44"/>
        <end position="53"/>
    </location>
</feature>
<sequence length="133" mass="13811">MMCRTQAREAAHKPPPPSGERGDGKAALYARLLDPNSDWPEPQLKGDHLEAVMREWAPSSPPSSPGGGGAASSKKKRGKGTSGSKRLPVAGVRGGVEARDEPSEVNQDVGELLGQAISPHKDTHIGGAGFGAR</sequence>
<feature type="region of interest" description="Disordered" evidence="1">
    <location>
        <begin position="114"/>
        <end position="133"/>
    </location>
</feature>
<organism evidence="2 3">
    <name type="scientific">Tetrabaena socialis</name>
    <dbReference type="NCBI Taxonomy" id="47790"/>
    <lineage>
        <taxon>Eukaryota</taxon>
        <taxon>Viridiplantae</taxon>
        <taxon>Chlorophyta</taxon>
        <taxon>core chlorophytes</taxon>
        <taxon>Chlorophyceae</taxon>
        <taxon>CS clade</taxon>
        <taxon>Chlamydomonadales</taxon>
        <taxon>Tetrabaenaceae</taxon>
        <taxon>Tetrabaena</taxon>
    </lineage>
</organism>
<feature type="region of interest" description="Disordered" evidence="1">
    <location>
        <begin position="1"/>
        <end position="106"/>
    </location>
</feature>
<evidence type="ECO:0000256" key="1">
    <source>
        <dbReference type="SAM" id="MobiDB-lite"/>
    </source>
</evidence>
<protein>
    <submittedName>
        <fullName evidence="2">Uncharacterized protein</fullName>
    </submittedName>
</protein>
<comment type="caution">
    <text evidence="2">The sequence shown here is derived from an EMBL/GenBank/DDBJ whole genome shotgun (WGS) entry which is preliminary data.</text>
</comment>
<evidence type="ECO:0000313" key="2">
    <source>
        <dbReference type="EMBL" id="PNH02524.1"/>
    </source>
</evidence>
<evidence type="ECO:0000313" key="3">
    <source>
        <dbReference type="Proteomes" id="UP000236333"/>
    </source>
</evidence>